<organism evidence="1 2">
    <name type="scientific">Ixodes persulcatus</name>
    <name type="common">Taiga tick</name>
    <dbReference type="NCBI Taxonomy" id="34615"/>
    <lineage>
        <taxon>Eukaryota</taxon>
        <taxon>Metazoa</taxon>
        <taxon>Ecdysozoa</taxon>
        <taxon>Arthropoda</taxon>
        <taxon>Chelicerata</taxon>
        <taxon>Arachnida</taxon>
        <taxon>Acari</taxon>
        <taxon>Parasitiformes</taxon>
        <taxon>Ixodida</taxon>
        <taxon>Ixodoidea</taxon>
        <taxon>Ixodidae</taxon>
        <taxon>Ixodinae</taxon>
        <taxon>Ixodes</taxon>
    </lineage>
</organism>
<accession>A0AC60QI96</accession>
<sequence length="484" mass="53488">MMLAEKVFLVLFALLAGESECNAEDSDMKLAREQNHFALKLLKELSSEEPESNLFFSPTSICVALAMVYAGARGKSEAELSTALGHTAAGLSSRESILASYKKILAEQQIHEDIGLMIANAVFVKKTLKVLESYQKELVDIFAAMFRSVDVGAENSAMESEVNEWVKNKTRGKISGFKIPANTAMALLNAIYFKGLWNTSFDPKYTSPLPFYNKGSEEVKVETMTRHGWVPFTSDPDLKFEAIELSYKGDRHSMVIVLPSEKKELAKLRQAMTVESIKTIHGSLKKRVVRIQLPKFDLKTEYSLLPALKKLGVTSIFSDADLSGITVNGGLVVSEVLHKAAIEVNEEGTVATGATAVPMPMSRPPSFAVNRPFLFYICEKATGRVLFLGEVHELPAAKSQSGQWHKSSPIDRVLKPLGYRLDRKLGDFKARFREDRCPVNTGANPCSPTTGVLNYMHGRKFERLVYKPGTQEALAKRSRPGPGC</sequence>
<proteinExistence type="predicted"/>
<protein>
    <submittedName>
        <fullName evidence="1">Uncharacterized protein</fullName>
    </submittedName>
</protein>
<keyword evidence="2" id="KW-1185">Reference proteome</keyword>
<evidence type="ECO:0000313" key="2">
    <source>
        <dbReference type="Proteomes" id="UP000805193"/>
    </source>
</evidence>
<name>A0AC60QI96_IXOPE</name>
<reference evidence="1 2" key="1">
    <citation type="journal article" date="2020" name="Cell">
        <title>Large-Scale Comparative Analyses of Tick Genomes Elucidate Their Genetic Diversity and Vector Capacities.</title>
        <authorList>
            <consortium name="Tick Genome and Microbiome Consortium (TIGMIC)"/>
            <person name="Jia N."/>
            <person name="Wang J."/>
            <person name="Shi W."/>
            <person name="Du L."/>
            <person name="Sun Y."/>
            <person name="Zhan W."/>
            <person name="Jiang J.F."/>
            <person name="Wang Q."/>
            <person name="Zhang B."/>
            <person name="Ji P."/>
            <person name="Bell-Sakyi L."/>
            <person name="Cui X.M."/>
            <person name="Yuan T.T."/>
            <person name="Jiang B.G."/>
            <person name="Yang W.F."/>
            <person name="Lam T.T."/>
            <person name="Chang Q.C."/>
            <person name="Ding S.J."/>
            <person name="Wang X.J."/>
            <person name="Zhu J.G."/>
            <person name="Ruan X.D."/>
            <person name="Zhao L."/>
            <person name="Wei J.T."/>
            <person name="Ye R.Z."/>
            <person name="Que T.C."/>
            <person name="Du C.H."/>
            <person name="Zhou Y.H."/>
            <person name="Cheng J.X."/>
            <person name="Dai P.F."/>
            <person name="Guo W.B."/>
            <person name="Han X.H."/>
            <person name="Huang E.J."/>
            <person name="Li L.F."/>
            <person name="Wei W."/>
            <person name="Gao Y.C."/>
            <person name="Liu J.Z."/>
            <person name="Shao H.Z."/>
            <person name="Wang X."/>
            <person name="Wang C.C."/>
            <person name="Yang T.C."/>
            <person name="Huo Q.B."/>
            <person name="Li W."/>
            <person name="Chen H.Y."/>
            <person name="Chen S.E."/>
            <person name="Zhou L.G."/>
            <person name="Ni X.B."/>
            <person name="Tian J.H."/>
            <person name="Sheng Y."/>
            <person name="Liu T."/>
            <person name="Pan Y.S."/>
            <person name="Xia L.Y."/>
            <person name="Li J."/>
            <person name="Zhao F."/>
            <person name="Cao W.C."/>
        </authorList>
    </citation>
    <scope>NUCLEOTIDE SEQUENCE [LARGE SCALE GENOMIC DNA]</scope>
    <source>
        <strain evidence="1">Iper-2018</strain>
    </source>
</reference>
<evidence type="ECO:0000313" key="1">
    <source>
        <dbReference type="EMBL" id="KAG0434019.1"/>
    </source>
</evidence>
<gene>
    <name evidence="1" type="ORF">HPB47_019410</name>
</gene>
<comment type="caution">
    <text evidence="1">The sequence shown here is derived from an EMBL/GenBank/DDBJ whole genome shotgun (WGS) entry which is preliminary data.</text>
</comment>
<dbReference type="Proteomes" id="UP000805193">
    <property type="component" value="Unassembled WGS sequence"/>
</dbReference>
<dbReference type="EMBL" id="JABSTQ010008833">
    <property type="protein sequence ID" value="KAG0434019.1"/>
    <property type="molecule type" value="Genomic_DNA"/>
</dbReference>